<dbReference type="Proteomes" id="UP000805841">
    <property type="component" value="Unassembled WGS sequence"/>
</dbReference>
<keyword evidence="2" id="KW-1185">Reference proteome</keyword>
<evidence type="ECO:0000313" key="1">
    <source>
        <dbReference type="EMBL" id="MBD1599316.1"/>
    </source>
</evidence>
<accession>A0ABR7Z1X4</accession>
<dbReference type="RefSeq" id="WP_190420512.1">
    <property type="nucleotide sequence ID" value="NZ_JAAOCA010000012.1"/>
</dbReference>
<reference evidence="1 2" key="1">
    <citation type="journal article" date="2020" name="Insects">
        <title>Bacteria Belonging to Pseudomonas typographi sp. nov. from the Bark Beetle Ips typographus Have Genomic Potential to Aid in the Host Ecology.</title>
        <authorList>
            <person name="Peral-Aranega E."/>
            <person name="Saati-Santamaria Z."/>
            <person name="Kolarik M."/>
            <person name="Rivas R."/>
            <person name="Garcia-Fraile P."/>
        </authorList>
    </citation>
    <scope>NUCLEOTIDE SEQUENCE [LARGE SCALE GENOMIC DNA]</scope>
    <source>
        <strain evidence="1 2">CA3A</strain>
    </source>
</reference>
<name>A0ABR7Z1X4_9PSED</name>
<protein>
    <submittedName>
        <fullName evidence="1">Uncharacterized protein</fullName>
    </submittedName>
</protein>
<gene>
    <name evidence="1" type="ORF">HAQ05_11455</name>
</gene>
<comment type="caution">
    <text evidence="1">The sequence shown here is derived from an EMBL/GenBank/DDBJ whole genome shotgun (WGS) entry which is preliminary data.</text>
</comment>
<organism evidence="1 2">
    <name type="scientific">Pseudomonas typographi</name>
    <dbReference type="NCBI Taxonomy" id="2715964"/>
    <lineage>
        <taxon>Bacteria</taxon>
        <taxon>Pseudomonadati</taxon>
        <taxon>Pseudomonadota</taxon>
        <taxon>Gammaproteobacteria</taxon>
        <taxon>Pseudomonadales</taxon>
        <taxon>Pseudomonadaceae</taxon>
        <taxon>Pseudomonas</taxon>
    </lineage>
</organism>
<sequence length="86" mass="9443">MPQLISVKPLLAAIDTLSTTCMTAQARAFLLQRMMPAGGWFAHTVASQVGDIQASCRDHAKLYLTQTMYRLIGWQFCPAGITRCAP</sequence>
<evidence type="ECO:0000313" key="2">
    <source>
        <dbReference type="Proteomes" id="UP000805841"/>
    </source>
</evidence>
<proteinExistence type="predicted"/>
<dbReference type="EMBL" id="JAAOCA010000012">
    <property type="protein sequence ID" value="MBD1599316.1"/>
    <property type="molecule type" value="Genomic_DNA"/>
</dbReference>